<dbReference type="InterPro" id="IPR012674">
    <property type="entry name" value="Calycin"/>
</dbReference>
<name>A0A131YGD8_RHIAP</name>
<dbReference type="EMBL" id="GEDV01010540">
    <property type="protein sequence ID" value="JAP78017.1"/>
    <property type="molecule type" value="Transcribed_RNA"/>
</dbReference>
<reference evidence="1" key="1">
    <citation type="journal article" date="2016" name="Ticks Tick Borne Dis.">
        <title>De novo assembly and annotation of the salivary gland transcriptome of Rhipicephalus appendiculatus male and female ticks during blood feeding.</title>
        <authorList>
            <person name="de Castro M.H."/>
            <person name="de Klerk D."/>
            <person name="Pienaar R."/>
            <person name="Latif A.A."/>
            <person name="Rees D.J."/>
            <person name="Mans B.J."/>
        </authorList>
    </citation>
    <scope>NUCLEOTIDE SEQUENCE</scope>
    <source>
        <tissue evidence="1">Salivary glands</tissue>
    </source>
</reference>
<dbReference type="AlphaFoldDB" id="A0A131YGD8"/>
<organism evidence="1">
    <name type="scientific">Rhipicephalus appendiculatus</name>
    <name type="common">Brown ear tick</name>
    <dbReference type="NCBI Taxonomy" id="34631"/>
    <lineage>
        <taxon>Eukaryota</taxon>
        <taxon>Metazoa</taxon>
        <taxon>Ecdysozoa</taxon>
        <taxon>Arthropoda</taxon>
        <taxon>Chelicerata</taxon>
        <taxon>Arachnida</taxon>
        <taxon>Acari</taxon>
        <taxon>Parasitiformes</taxon>
        <taxon>Ixodida</taxon>
        <taxon>Ixodoidea</taxon>
        <taxon>Ixodidae</taxon>
        <taxon>Rhipicephalinae</taxon>
        <taxon>Rhipicephalus</taxon>
        <taxon>Rhipicephalus</taxon>
    </lineage>
</organism>
<evidence type="ECO:0000313" key="1">
    <source>
        <dbReference type="EMBL" id="JAP78017.1"/>
    </source>
</evidence>
<proteinExistence type="predicted"/>
<sequence>MQLSYNNVYAVYLLLSFCHGKTEPEIATKGSSNDMEKAVKTLLGERFLIVSRGVYAQPDYPQCVCSRLMSVSGLKYHHNLTYNDVDINVKPTFGKRVYRDTFYQVQRQNTELLFLVHAYIGNRPEDNKISGTFKVFYANKECFVAGSAPSGAKSNFVGKTAISPTGNPACLLWRRPHAREKHRRLCRAAFKKTCRNYGKYVFVFTRDACLKKFTKQSLPLGKMRTE</sequence>
<protein>
    <submittedName>
        <fullName evidence="1">Lipocalin</fullName>
    </submittedName>
</protein>
<dbReference type="Gene3D" id="2.40.128.20">
    <property type="match status" value="1"/>
</dbReference>
<accession>A0A131YGD8</accession>